<comment type="caution">
    <text evidence="1">The sequence shown here is derived from an EMBL/GenBank/DDBJ whole genome shotgun (WGS) entry which is preliminary data.</text>
</comment>
<gene>
    <name evidence="1" type="ORF">RRG08_062525</name>
</gene>
<protein>
    <submittedName>
        <fullName evidence="1">Uncharacterized protein</fullName>
    </submittedName>
</protein>
<accession>A0AAE0YQW1</accession>
<evidence type="ECO:0000313" key="2">
    <source>
        <dbReference type="Proteomes" id="UP001283361"/>
    </source>
</evidence>
<dbReference type="Proteomes" id="UP001283361">
    <property type="component" value="Unassembled WGS sequence"/>
</dbReference>
<evidence type="ECO:0000313" key="1">
    <source>
        <dbReference type="EMBL" id="KAK3754525.1"/>
    </source>
</evidence>
<sequence length="114" mass="12587">MRQEAGALILLYYSCGRKLADTCANLMRQELVDTAYSTLALAGKPVIDTCTGLMRQETGNSLMQLENGYLYYYHAAGNWLIRTVSHAAGRAVDTKLSCGRKLVDTCTLMRQETG</sequence>
<name>A0AAE0YQW1_9GAST</name>
<reference evidence="1" key="1">
    <citation type="journal article" date="2023" name="G3 (Bethesda)">
        <title>A reference genome for the long-term kleptoplast-retaining sea slug Elysia crispata morphotype clarki.</title>
        <authorList>
            <person name="Eastman K.E."/>
            <person name="Pendleton A.L."/>
            <person name="Shaikh M.A."/>
            <person name="Suttiyut T."/>
            <person name="Ogas R."/>
            <person name="Tomko P."/>
            <person name="Gavelis G."/>
            <person name="Widhalm J.R."/>
            <person name="Wisecaver J.H."/>
        </authorList>
    </citation>
    <scope>NUCLEOTIDE SEQUENCE</scope>
    <source>
        <strain evidence="1">ECLA1</strain>
    </source>
</reference>
<keyword evidence="2" id="KW-1185">Reference proteome</keyword>
<dbReference type="EMBL" id="JAWDGP010005663">
    <property type="protein sequence ID" value="KAK3754525.1"/>
    <property type="molecule type" value="Genomic_DNA"/>
</dbReference>
<dbReference type="AlphaFoldDB" id="A0AAE0YQW1"/>
<proteinExistence type="predicted"/>
<organism evidence="1 2">
    <name type="scientific">Elysia crispata</name>
    <name type="common">lettuce slug</name>
    <dbReference type="NCBI Taxonomy" id="231223"/>
    <lineage>
        <taxon>Eukaryota</taxon>
        <taxon>Metazoa</taxon>
        <taxon>Spiralia</taxon>
        <taxon>Lophotrochozoa</taxon>
        <taxon>Mollusca</taxon>
        <taxon>Gastropoda</taxon>
        <taxon>Heterobranchia</taxon>
        <taxon>Euthyneura</taxon>
        <taxon>Panpulmonata</taxon>
        <taxon>Sacoglossa</taxon>
        <taxon>Placobranchoidea</taxon>
        <taxon>Plakobranchidae</taxon>
        <taxon>Elysia</taxon>
    </lineage>
</organism>